<dbReference type="EMBL" id="CP031080">
    <property type="protein sequence ID" value="AYF03674.1"/>
    <property type="molecule type" value="Genomic_DNA"/>
</dbReference>
<evidence type="ECO:0000256" key="1">
    <source>
        <dbReference type="SAM" id="SignalP"/>
    </source>
</evidence>
<dbReference type="RefSeq" id="WP_120444567.1">
    <property type="nucleotide sequence ID" value="NZ_CP031080.1"/>
</dbReference>
<reference evidence="3" key="1">
    <citation type="submission" date="2018-07" db="EMBL/GenBank/DDBJ databases">
        <title>Genome Structure of the Opportunistic Pathogen Paracoccus yeei (Alphaproteobacteria) and Identification of Putative Virulence Factors.</title>
        <authorList>
            <person name="Lasek R."/>
            <person name="Szuplewska M."/>
            <person name="Mitura M."/>
            <person name="Decewicz P."/>
            <person name="Chmielowska C."/>
            <person name="Pawlot A."/>
            <person name="Sentkowska D."/>
            <person name="Czarnecki J."/>
            <person name="Bartosik D."/>
        </authorList>
    </citation>
    <scope>NUCLEOTIDE SEQUENCE [LARGE SCALE GENOMIC DNA]</scope>
    <source>
        <strain evidence="3">CCUG 32053</strain>
        <plasmid evidence="3">pyee2</plasmid>
    </source>
</reference>
<keyword evidence="1" id="KW-0732">Signal</keyword>
<proteinExistence type="predicted"/>
<geneLocation type="plasmid" evidence="3">
    <name>pyee2</name>
</geneLocation>
<gene>
    <name evidence="2" type="ORF">PY32053_04136</name>
</gene>
<sequence>MRTRSVLPVLAVLAGAPASAQDTQDLAKQLANPVASLISVPFQLNHDSGYGPDDGNRTVLNFQPVIPIPLGDNWTVISRTIMPLIRQKDIAGRSGSQSGLGDMSQTFFFSPTAPGPGGIIWGVGQMFQLPTASDDLLGSGKWAIGPTAVVLKQTGGWSFGALANHLWSVAGDDDRPDTSATFLQPFVNYTTTSTWSFTVNSESSYDWKAEEWLVPINFAVAKVTHLGKQPVSFQVAARYWADAPENGPEGWGLRAGMTLLFPE</sequence>
<feature type="chain" id="PRO_5017421841" description="Transporter" evidence="1">
    <location>
        <begin position="21"/>
        <end position="263"/>
    </location>
</feature>
<dbReference type="AlphaFoldDB" id="A0A386USN7"/>
<name>A0A386USN7_9RHOB</name>
<dbReference type="Proteomes" id="UP000272010">
    <property type="component" value="Plasmid pYEE2"/>
</dbReference>
<evidence type="ECO:0000313" key="2">
    <source>
        <dbReference type="EMBL" id="AYF03674.1"/>
    </source>
</evidence>
<feature type="signal peptide" evidence="1">
    <location>
        <begin position="1"/>
        <end position="20"/>
    </location>
</feature>
<organism evidence="2 3">
    <name type="scientific">Paracoccus yeei</name>
    <dbReference type="NCBI Taxonomy" id="147645"/>
    <lineage>
        <taxon>Bacteria</taxon>
        <taxon>Pseudomonadati</taxon>
        <taxon>Pseudomonadota</taxon>
        <taxon>Alphaproteobacteria</taxon>
        <taxon>Rhodobacterales</taxon>
        <taxon>Paracoccaceae</taxon>
        <taxon>Paracoccus</taxon>
    </lineage>
</organism>
<protein>
    <recommendedName>
        <fullName evidence="4">Transporter</fullName>
    </recommendedName>
</protein>
<evidence type="ECO:0008006" key="4">
    <source>
        <dbReference type="Google" id="ProtNLM"/>
    </source>
</evidence>
<evidence type="ECO:0000313" key="3">
    <source>
        <dbReference type="Proteomes" id="UP000272010"/>
    </source>
</evidence>
<keyword evidence="2" id="KW-0614">Plasmid</keyword>
<accession>A0A386USN7</accession>